<dbReference type="InterPro" id="IPR012312">
    <property type="entry name" value="Hemerythrin-like"/>
</dbReference>
<reference evidence="3" key="1">
    <citation type="submission" date="2007-10" db="EMBL/GenBank/DDBJ databases">
        <title>Complete genome of Alkaliphilus oremlandii OhILAs.</title>
        <authorList>
            <person name="Copeland A."/>
            <person name="Lucas S."/>
            <person name="Lapidus A."/>
            <person name="Barry K."/>
            <person name="Detter J.C."/>
            <person name="Glavina del Rio T."/>
            <person name="Hammon N."/>
            <person name="Israni S."/>
            <person name="Dalin E."/>
            <person name="Tice H."/>
            <person name="Pitluck S."/>
            <person name="Chain P."/>
            <person name="Malfatti S."/>
            <person name="Shin M."/>
            <person name="Vergez L."/>
            <person name="Schmutz J."/>
            <person name="Larimer F."/>
            <person name="Land M."/>
            <person name="Hauser L."/>
            <person name="Kyrpides N."/>
            <person name="Mikhailova N."/>
            <person name="Stolz J.F."/>
            <person name="Dawson A."/>
            <person name="Fisher E."/>
            <person name="Crable B."/>
            <person name="Perera E."/>
            <person name="Lisak J."/>
            <person name="Ranganathan M."/>
            <person name="Basu P."/>
            <person name="Richardson P."/>
        </authorList>
    </citation>
    <scope>NUCLEOTIDE SEQUENCE [LARGE SCALE GENOMIC DNA]</scope>
    <source>
        <strain evidence="3">OhILAs</strain>
    </source>
</reference>
<dbReference type="EMBL" id="CP000853">
    <property type="protein sequence ID" value="ABW17644.1"/>
    <property type="molecule type" value="Genomic_DNA"/>
</dbReference>
<dbReference type="Pfam" id="PF13596">
    <property type="entry name" value="PAS_10"/>
    <property type="match status" value="1"/>
</dbReference>
<dbReference type="GO" id="GO:0005886">
    <property type="term" value="C:plasma membrane"/>
    <property type="evidence" value="ECO:0007669"/>
    <property type="project" value="TreeGrafter"/>
</dbReference>
<proteinExistence type="predicted"/>
<dbReference type="PANTHER" id="PTHR39966:SF3">
    <property type="entry name" value="DUF438 DOMAIN-CONTAINING PROTEIN"/>
    <property type="match status" value="1"/>
</dbReference>
<dbReference type="PANTHER" id="PTHR39966">
    <property type="entry name" value="BLL2471 PROTEIN-RELATED"/>
    <property type="match status" value="1"/>
</dbReference>
<accession>A8MEH3</accession>
<dbReference type="OrthoDB" id="9769774at2"/>
<dbReference type="HOGENOM" id="CLU_026706_1_0_9"/>
<organism evidence="2 3">
    <name type="scientific">Alkaliphilus oremlandii (strain OhILAs)</name>
    <name type="common">Clostridium oremlandii (strain OhILAs)</name>
    <dbReference type="NCBI Taxonomy" id="350688"/>
    <lineage>
        <taxon>Bacteria</taxon>
        <taxon>Bacillati</taxon>
        <taxon>Bacillota</taxon>
        <taxon>Clostridia</taxon>
        <taxon>Peptostreptococcales</taxon>
        <taxon>Natronincolaceae</taxon>
        <taxon>Alkaliphilus</taxon>
    </lineage>
</organism>
<dbReference type="AlphaFoldDB" id="A8MEH3"/>
<dbReference type="RefSeq" id="WP_012157959.1">
    <property type="nucleotide sequence ID" value="NC_009922.1"/>
</dbReference>
<keyword evidence="3" id="KW-1185">Reference proteome</keyword>
<dbReference type="STRING" id="350688.Clos_0074"/>
<evidence type="ECO:0000313" key="3">
    <source>
        <dbReference type="Proteomes" id="UP000000269"/>
    </source>
</evidence>
<dbReference type="SUPFAM" id="SSF55785">
    <property type="entry name" value="PYP-like sensor domain (PAS domain)"/>
    <property type="match status" value="1"/>
</dbReference>
<dbReference type="InterPro" id="IPR035965">
    <property type="entry name" value="PAS-like_dom_sf"/>
</dbReference>
<evidence type="ECO:0000313" key="2">
    <source>
        <dbReference type="EMBL" id="ABW17644.1"/>
    </source>
</evidence>
<dbReference type="Gene3D" id="3.30.450.20">
    <property type="entry name" value="PAS domain"/>
    <property type="match status" value="1"/>
</dbReference>
<protein>
    <submittedName>
        <fullName evidence="2">Putative PAS/PAC sensor protein</fullName>
    </submittedName>
</protein>
<dbReference type="Pfam" id="PF01814">
    <property type="entry name" value="Hemerythrin"/>
    <property type="match status" value="1"/>
</dbReference>
<dbReference type="KEGG" id="aoe:Clos_0074"/>
<dbReference type="Proteomes" id="UP000000269">
    <property type="component" value="Chromosome"/>
</dbReference>
<name>A8MEH3_ALKOO</name>
<gene>
    <name evidence="2" type="ordered locus">Clos_0074</name>
</gene>
<dbReference type="eggNOG" id="COG2461">
    <property type="taxonomic scope" value="Bacteria"/>
</dbReference>
<feature type="domain" description="Hemerythrin-like" evidence="1">
    <location>
        <begin position="94"/>
        <end position="213"/>
    </location>
</feature>
<sequence length="397" mass="46515">MNQDREKINGLIEYVKGIKDNLNGAELYLKYKSDIENVKPQEAFEVFYALLEEGMEPKEVLVFLDKIINVFYKSLSHHQWERPANDNFLVDLILENEALFERAEEIKIDLKEENLEIKKEKLIPKVKALEAIKHHYLKKENILFPYLEKTMEKFHGLKIMWALHDEVRNRIQETVSILQSKESDEKEVNGVIGKLFFGILGVAKKENLILFPAASEVLSPQDWYDMHKQSLEYEFSFIEKAKEEIEMYRTDSEGRTEVFEGEYKLKTETGELSLEQVAMIFNALPVDMTFVDENNKVRYFTRPKDRIFPRSPAIIGRDVNNCHPPDSVHIVQKIIEGFRTGQKDSAKFWIELKGKMILIQYFALRDAKGIYRGTLEVSQDITEIRGLEGQRRLLDWD</sequence>
<evidence type="ECO:0000259" key="1">
    <source>
        <dbReference type="Pfam" id="PF01814"/>
    </source>
</evidence>
<dbReference type="Gene3D" id="1.20.120.520">
    <property type="entry name" value="nmb1532 protein domain like"/>
    <property type="match status" value="1"/>
</dbReference>